<gene>
    <name evidence="1" type="ORF">JAO78_005865</name>
</gene>
<name>A0ABS8C2H6_9ALTE</name>
<accession>A0ABS8C2H6</accession>
<proteinExistence type="predicted"/>
<organism evidence="1 2">
    <name type="scientific">Alishewanella maricola</name>
    <dbReference type="NCBI Taxonomy" id="2795740"/>
    <lineage>
        <taxon>Bacteria</taxon>
        <taxon>Pseudomonadati</taxon>
        <taxon>Pseudomonadota</taxon>
        <taxon>Gammaproteobacteria</taxon>
        <taxon>Alteromonadales</taxon>
        <taxon>Alteromonadaceae</taxon>
        <taxon>Alishewanella</taxon>
    </lineage>
</organism>
<dbReference type="RefSeq" id="WP_226750432.1">
    <property type="nucleotide sequence ID" value="NZ_JAEINI020000003.1"/>
</dbReference>
<comment type="caution">
    <text evidence="1">The sequence shown here is derived from an EMBL/GenBank/DDBJ whole genome shotgun (WGS) entry which is preliminary data.</text>
</comment>
<reference evidence="1 2" key="1">
    <citation type="submission" date="2021-10" db="EMBL/GenBank/DDBJ databases">
        <title>Alishewanella koreense sp. nov. isolated from seawater of southwestern coast in South Korea and the proposal for the reclassification of Rheinheimera perlucida and Rheinheimera tuosuensis as Arsukibacterium perlucida and Arsukibacterium tuosuensis.</title>
        <authorList>
            <person name="Kim K.H."/>
            <person name="Ruan W."/>
            <person name="Kim K.R."/>
            <person name="Baek J.H."/>
            <person name="Jeon C.O."/>
        </authorList>
    </citation>
    <scope>NUCLEOTIDE SEQUENCE [LARGE SCALE GENOMIC DNA]</scope>
    <source>
        <strain evidence="1 2">16-MA</strain>
    </source>
</reference>
<evidence type="ECO:0000313" key="1">
    <source>
        <dbReference type="EMBL" id="MCB5226335.1"/>
    </source>
</evidence>
<evidence type="ECO:0000313" key="2">
    <source>
        <dbReference type="Proteomes" id="UP000633814"/>
    </source>
</evidence>
<sequence length="321" mass="35913">MRKSKLLLGIGLAAVVCVAIYQYVNYKAAKIIGQQIDYINQSYAEMASAGLMPRLSLSYQRIKANYWQDDYRIEGVQVDVAAVGVLAEVAQLKVRGFEPGTLADNGQVSIVGLKLSDGMQVFLPPELAKLAKGLLINTDYQYHYSGKSGNLRLTQQLYIGEGLSVNFQLQMQKMQRFWQFAKQWTAMDAETQQVFSQSDAYSQQLTQALTEGLVAEGQLSIVNAGFLQALYQALRQTEQTAQVEALKGQLEQFLTQHPSLPSAISQPLLVFLADPRTLTFQFKLEQPLSFVQLQQGEWPEQVQSAEQMLEFGNMLLQVNPE</sequence>
<keyword evidence="2" id="KW-1185">Reference proteome</keyword>
<dbReference type="EMBL" id="JAEINI020000003">
    <property type="protein sequence ID" value="MCB5226335.1"/>
    <property type="molecule type" value="Genomic_DNA"/>
</dbReference>
<evidence type="ECO:0008006" key="3">
    <source>
        <dbReference type="Google" id="ProtNLM"/>
    </source>
</evidence>
<protein>
    <recommendedName>
        <fullName evidence="3">DUF945 domain-containing protein</fullName>
    </recommendedName>
</protein>
<dbReference type="Proteomes" id="UP000633814">
    <property type="component" value="Unassembled WGS sequence"/>
</dbReference>